<reference evidence="1 2" key="1">
    <citation type="submission" date="2020-04" db="EMBL/GenBank/DDBJ databases">
        <authorList>
            <person name="Wallbank WR R."/>
            <person name="Pardo Diaz C."/>
            <person name="Kozak K."/>
            <person name="Martin S."/>
            <person name="Jiggins C."/>
            <person name="Moest M."/>
            <person name="Warren A I."/>
            <person name="Byers J.R.P. K."/>
            <person name="Montejo-Kovacevich G."/>
            <person name="Yen C E."/>
        </authorList>
    </citation>
    <scope>NUCLEOTIDE SEQUENCE [LARGE SCALE GENOMIC DNA]</scope>
</reference>
<dbReference type="OrthoDB" id="26387at2759"/>
<name>A0A8S1AVU7_ARCPL</name>
<dbReference type="EMBL" id="CADEBD010000356">
    <property type="protein sequence ID" value="CAB3251337.1"/>
    <property type="molecule type" value="Genomic_DNA"/>
</dbReference>
<proteinExistence type="predicted"/>
<organism evidence="1 2">
    <name type="scientific">Arctia plantaginis</name>
    <name type="common">Wood tiger moth</name>
    <name type="synonym">Phalaena plantaginis</name>
    <dbReference type="NCBI Taxonomy" id="874455"/>
    <lineage>
        <taxon>Eukaryota</taxon>
        <taxon>Metazoa</taxon>
        <taxon>Ecdysozoa</taxon>
        <taxon>Arthropoda</taxon>
        <taxon>Hexapoda</taxon>
        <taxon>Insecta</taxon>
        <taxon>Pterygota</taxon>
        <taxon>Neoptera</taxon>
        <taxon>Endopterygota</taxon>
        <taxon>Lepidoptera</taxon>
        <taxon>Glossata</taxon>
        <taxon>Ditrysia</taxon>
        <taxon>Noctuoidea</taxon>
        <taxon>Erebidae</taxon>
        <taxon>Arctiinae</taxon>
        <taxon>Arctia</taxon>
    </lineage>
</organism>
<dbReference type="AlphaFoldDB" id="A0A8S1AVU7"/>
<evidence type="ECO:0000313" key="2">
    <source>
        <dbReference type="Proteomes" id="UP000494256"/>
    </source>
</evidence>
<accession>A0A8S1AVU7</accession>
<gene>
    <name evidence="1" type="ORF">APLA_LOCUS13588</name>
</gene>
<sequence>MCEEEGICWIADRWDCRACLSRRRLYLRLRIRLSRVIVRTSYCAPTLRRYHHHALSPLLWKHVPARITACRM</sequence>
<protein>
    <submittedName>
        <fullName evidence="1">Uncharacterized protein</fullName>
    </submittedName>
</protein>
<evidence type="ECO:0000313" key="1">
    <source>
        <dbReference type="EMBL" id="CAB3251337.1"/>
    </source>
</evidence>
<dbReference type="Proteomes" id="UP000494256">
    <property type="component" value="Unassembled WGS sequence"/>
</dbReference>
<comment type="caution">
    <text evidence="1">The sequence shown here is derived from an EMBL/GenBank/DDBJ whole genome shotgun (WGS) entry which is preliminary data.</text>
</comment>